<comment type="function">
    <text evidence="2">Catalyzes the removal of elemental sulfur atoms from cysteine to produce alanine. Seems to participate in the biosynthesis of the nitrogenase metalloclusters by providing the inorganic sulfur required for the Fe-S core formation.</text>
</comment>
<dbReference type="OrthoDB" id="9804366at2"/>
<keyword evidence="5" id="KW-0808">Transferase</keyword>
<comment type="cofactor">
    <cofactor evidence="1">
        <name>pyridoxal 5'-phosphate</name>
        <dbReference type="ChEBI" id="CHEBI:597326"/>
    </cofactor>
</comment>
<evidence type="ECO:0000259" key="11">
    <source>
        <dbReference type="Pfam" id="PF00266"/>
    </source>
</evidence>
<organism evidence="12 13">
    <name type="scientific">Sphingomonas gellani</name>
    <dbReference type="NCBI Taxonomy" id="1166340"/>
    <lineage>
        <taxon>Bacteria</taxon>
        <taxon>Pseudomonadati</taxon>
        <taxon>Pseudomonadota</taxon>
        <taxon>Alphaproteobacteria</taxon>
        <taxon>Sphingomonadales</taxon>
        <taxon>Sphingomonadaceae</taxon>
        <taxon>Sphingomonas</taxon>
    </lineage>
</organism>
<dbReference type="RefSeq" id="WP_093663608.1">
    <property type="nucleotide sequence ID" value="NZ_FOCF01000001.1"/>
</dbReference>
<dbReference type="GO" id="GO:0051536">
    <property type="term" value="F:iron-sulfur cluster binding"/>
    <property type="evidence" value="ECO:0007669"/>
    <property type="project" value="UniProtKB-KW"/>
</dbReference>
<evidence type="ECO:0000256" key="9">
    <source>
        <dbReference type="ARBA" id="ARBA00023014"/>
    </source>
</evidence>
<evidence type="ECO:0000256" key="4">
    <source>
        <dbReference type="ARBA" id="ARBA00013558"/>
    </source>
</evidence>
<dbReference type="Gene3D" id="3.90.1150.10">
    <property type="entry name" value="Aspartate Aminotransferase, domain 1"/>
    <property type="match status" value="1"/>
</dbReference>
<accession>A0A1H7YCH8</accession>
<dbReference type="SUPFAM" id="SSF53383">
    <property type="entry name" value="PLP-dependent transferases"/>
    <property type="match status" value="1"/>
</dbReference>
<dbReference type="EMBL" id="FOCF01000001">
    <property type="protein sequence ID" value="SEM43601.1"/>
    <property type="molecule type" value="Genomic_DNA"/>
</dbReference>
<evidence type="ECO:0000313" key="12">
    <source>
        <dbReference type="EMBL" id="SEM43601.1"/>
    </source>
</evidence>
<evidence type="ECO:0000313" key="13">
    <source>
        <dbReference type="Proteomes" id="UP000199206"/>
    </source>
</evidence>
<evidence type="ECO:0000256" key="8">
    <source>
        <dbReference type="ARBA" id="ARBA00023004"/>
    </source>
</evidence>
<dbReference type="InterPro" id="IPR000192">
    <property type="entry name" value="Aminotrans_V_dom"/>
</dbReference>
<dbReference type="InterPro" id="IPR015424">
    <property type="entry name" value="PyrdxlP-dep_Trfase"/>
</dbReference>
<evidence type="ECO:0000256" key="7">
    <source>
        <dbReference type="ARBA" id="ARBA00022898"/>
    </source>
</evidence>
<evidence type="ECO:0000256" key="6">
    <source>
        <dbReference type="ARBA" id="ARBA00022723"/>
    </source>
</evidence>
<keyword evidence="13" id="KW-1185">Reference proteome</keyword>
<dbReference type="GO" id="GO:0046872">
    <property type="term" value="F:metal ion binding"/>
    <property type="evidence" value="ECO:0007669"/>
    <property type="project" value="UniProtKB-KW"/>
</dbReference>
<keyword evidence="6" id="KW-0479">Metal-binding</keyword>
<keyword evidence="9" id="KW-0411">Iron-sulfur</keyword>
<gene>
    <name evidence="12" type="ORF">SAMN05192583_0201</name>
</gene>
<keyword evidence="7" id="KW-0663">Pyridoxal phosphate</keyword>
<dbReference type="GO" id="GO:0031071">
    <property type="term" value="F:cysteine desulfurase activity"/>
    <property type="evidence" value="ECO:0007669"/>
    <property type="project" value="UniProtKB-EC"/>
</dbReference>
<sequence>MANRIYLDHAATTPMTPAARAAMLEGMARWANPSSPHAEGRAARAALEEARAAVAAAHGWTGEVLLTSGASESLGLAIGRSTLPAVAISAVEHDAAIRAAGDGAHVIRVGADGLVDPDSITSLPAGTLVCVQWSNSETGVRQPIARIAEAAHAAGCRLLVDAAQMPAGVDAELAEHADLVALSAHKRGGPPGVGALLVRDLSLIRPSGGQERGYRPGTENLPGALAYAAALAEAEPIGDWAGLRARLDDAIVRSGGEVVAAGSPRHPAVGSYRLAGTPSAAQLIRLDLAGIAVSAGSACASGSLKPSHVLAAMGYAPDAAKEVIRVSFGRTTTQAEVDAFIAAWRTMARATNRFAA</sequence>
<evidence type="ECO:0000256" key="2">
    <source>
        <dbReference type="ARBA" id="ARBA00003120"/>
    </source>
</evidence>
<protein>
    <recommendedName>
        <fullName evidence="4">Cysteine desulfurase</fullName>
    </recommendedName>
</protein>
<dbReference type="InterPro" id="IPR015421">
    <property type="entry name" value="PyrdxlP-dep_Trfase_major"/>
</dbReference>
<dbReference type="InterPro" id="IPR016454">
    <property type="entry name" value="Cysteine_dSase"/>
</dbReference>
<dbReference type="Pfam" id="PF00266">
    <property type="entry name" value="Aminotran_5"/>
    <property type="match status" value="1"/>
</dbReference>
<comment type="similarity">
    <text evidence="3">Belongs to the class-V pyridoxal-phosphate-dependent aminotransferase family. NifS/IscS subfamily.</text>
</comment>
<keyword evidence="8" id="KW-0408">Iron</keyword>
<evidence type="ECO:0000256" key="1">
    <source>
        <dbReference type="ARBA" id="ARBA00001933"/>
    </source>
</evidence>
<dbReference type="Proteomes" id="UP000199206">
    <property type="component" value="Unassembled WGS sequence"/>
</dbReference>
<dbReference type="InterPro" id="IPR015422">
    <property type="entry name" value="PyrdxlP-dep_Trfase_small"/>
</dbReference>
<feature type="domain" description="Aminotransferase class V" evidence="11">
    <location>
        <begin position="5"/>
        <end position="340"/>
    </location>
</feature>
<dbReference type="Gene3D" id="1.10.260.50">
    <property type="match status" value="1"/>
</dbReference>
<proteinExistence type="inferred from homology"/>
<reference evidence="13" key="1">
    <citation type="submission" date="2016-10" db="EMBL/GenBank/DDBJ databases">
        <authorList>
            <person name="Varghese N."/>
            <person name="Submissions S."/>
        </authorList>
    </citation>
    <scope>NUCLEOTIDE SEQUENCE [LARGE SCALE GENOMIC DNA]</scope>
    <source>
        <strain evidence="13">S6-262</strain>
    </source>
</reference>
<dbReference type="PANTHER" id="PTHR11601">
    <property type="entry name" value="CYSTEINE DESULFURYLASE FAMILY MEMBER"/>
    <property type="match status" value="1"/>
</dbReference>
<dbReference type="PANTHER" id="PTHR11601:SF34">
    <property type="entry name" value="CYSTEINE DESULFURASE"/>
    <property type="match status" value="1"/>
</dbReference>
<dbReference type="PIRSF" id="PIRSF005572">
    <property type="entry name" value="NifS"/>
    <property type="match status" value="1"/>
</dbReference>
<evidence type="ECO:0000256" key="10">
    <source>
        <dbReference type="ARBA" id="ARBA00050776"/>
    </source>
</evidence>
<dbReference type="Gene3D" id="3.40.640.10">
    <property type="entry name" value="Type I PLP-dependent aspartate aminotransferase-like (Major domain)"/>
    <property type="match status" value="1"/>
</dbReference>
<dbReference type="AlphaFoldDB" id="A0A1H7YCH8"/>
<name>A0A1H7YCH8_9SPHN</name>
<evidence type="ECO:0000256" key="3">
    <source>
        <dbReference type="ARBA" id="ARBA00006490"/>
    </source>
</evidence>
<comment type="catalytic activity">
    <reaction evidence="10">
        <text>(sulfur carrier)-H + L-cysteine = (sulfur carrier)-SH + L-alanine</text>
        <dbReference type="Rhea" id="RHEA:43892"/>
        <dbReference type="Rhea" id="RHEA-COMP:14737"/>
        <dbReference type="Rhea" id="RHEA-COMP:14739"/>
        <dbReference type="ChEBI" id="CHEBI:29917"/>
        <dbReference type="ChEBI" id="CHEBI:35235"/>
        <dbReference type="ChEBI" id="CHEBI:57972"/>
        <dbReference type="ChEBI" id="CHEBI:64428"/>
        <dbReference type="EC" id="2.8.1.7"/>
    </reaction>
</comment>
<dbReference type="STRING" id="1166340.SAMN05192583_0201"/>
<evidence type="ECO:0000256" key="5">
    <source>
        <dbReference type="ARBA" id="ARBA00022679"/>
    </source>
</evidence>